<comment type="caution">
    <text evidence="3">The sequence shown here is derived from an EMBL/GenBank/DDBJ whole genome shotgun (WGS) entry which is preliminary data.</text>
</comment>
<feature type="domain" description="Amidohydrolase-related" evidence="2">
    <location>
        <begin position="3"/>
        <end position="271"/>
    </location>
</feature>
<dbReference type="Gene3D" id="3.20.20.140">
    <property type="entry name" value="Metal-dependent hydrolases"/>
    <property type="match status" value="1"/>
</dbReference>
<dbReference type="SUPFAM" id="SSF51556">
    <property type="entry name" value="Metallo-dependent hydrolases"/>
    <property type="match status" value="1"/>
</dbReference>
<dbReference type="AlphaFoldDB" id="A0A9D8KBL3"/>
<dbReference type="GO" id="GO:0016787">
    <property type="term" value="F:hydrolase activity"/>
    <property type="evidence" value="ECO:0007669"/>
    <property type="project" value="InterPro"/>
</dbReference>
<sequence>MIIDTHSQLWTKEAIESFPKAMAEGYKQMFKDIGMPSIEQTLKDMDDAKVDKAVIVAIDAETTHKYKVSNELVAKTVSQYPDRLIGFASADPNKGKKAVKDFEMGIKELKLKGLKLLPHLNELDINDKKVYPLYEAAQEMNVPVLFHTGTQFHAGTKIKYCRPLFVDEVAVDFPRLKLVIAHFGYPWWEEALAVVRRNPFVYFNIAGWGPKHIPKGVFQAADSYLRGKVLFGSDYPLLTRARILKEVGELGLKDETFKAMTETNPKTLLGLA</sequence>
<gene>
    <name evidence="3" type="ORF">JW984_04335</name>
</gene>
<dbReference type="EMBL" id="JAFGIX010000022">
    <property type="protein sequence ID" value="MBN1572406.1"/>
    <property type="molecule type" value="Genomic_DNA"/>
</dbReference>
<dbReference type="InterPro" id="IPR006680">
    <property type="entry name" value="Amidohydro-rel"/>
</dbReference>
<dbReference type="Proteomes" id="UP000809273">
    <property type="component" value="Unassembled WGS sequence"/>
</dbReference>
<accession>A0A9D8KBL3</accession>
<keyword evidence="1" id="KW-0456">Lyase</keyword>
<dbReference type="PANTHER" id="PTHR21240:SF19">
    <property type="entry name" value="CATALYTIC_ HYDROLASE"/>
    <property type="match status" value="1"/>
</dbReference>
<reference evidence="3" key="1">
    <citation type="journal article" date="2021" name="Environ. Microbiol.">
        <title>Genomic characterization of three novel Desulfobacterota classes expand the metabolic and phylogenetic diversity of the phylum.</title>
        <authorList>
            <person name="Murphy C.L."/>
            <person name="Biggerstaff J."/>
            <person name="Eichhorn A."/>
            <person name="Ewing E."/>
            <person name="Shahan R."/>
            <person name="Soriano D."/>
            <person name="Stewart S."/>
            <person name="VanMol K."/>
            <person name="Walker R."/>
            <person name="Walters P."/>
            <person name="Elshahed M.S."/>
            <person name="Youssef N.H."/>
        </authorList>
    </citation>
    <scope>NUCLEOTIDE SEQUENCE</scope>
    <source>
        <strain evidence="3">Zod_Metabat.24</strain>
    </source>
</reference>
<evidence type="ECO:0000313" key="4">
    <source>
        <dbReference type="Proteomes" id="UP000809273"/>
    </source>
</evidence>
<evidence type="ECO:0000259" key="2">
    <source>
        <dbReference type="Pfam" id="PF04909"/>
    </source>
</evidence>
<dbReference type="InterPro" id="IPR032466">
    <property type="entry name" value="Metal_Hydrolase"/>
</dbReference>
<dbReference type="GO" id="GO:0016831">
    <property type="term" value="F:carboxy-lyase activity"/>
    <property type="evidence" value="ECO:0007669"/>
    <property type="project" value="InterPro"/>
</dbReference>
<name>A0A9D8KBL3_9DELT</name>
<organism evidence="3 4">
    <name type="scientific">Candidatus Zymogenus saltonus</name>
    <dbReference type="NCBI Taxonomy" id="2844893"/>
    <lineage>
        <taxon>Bacteria</taxon>
        <taxon>Deltaproteobacteria</taxon>
        <taxon>Candidatus Zymogenia</taxon>
        <taxon>Candidatus Zymogeniales</taxon>
        <taxon>Candidatus Zymogenaceae</taxon>
        <taxon>Candidatus Zymogenus</taxon>
    </lineage>
</organism>
<protein>
    <submittedName>
        <fullName evidence="3">Amidohydrolase</fullName>
    </submittedName>
</protein>
<evidence type="ECO:0000256" key="1">
    <source>
        <dbReference type="ARBA" id="ARBA00023239"/>
    </source>
</evidence>
<proteinExistence type="predicted"/>
<reference evidence="3" key="2">
    <citation type="submission" date="2021-01" db="EMBL/GenBank/DDBJ databases">
        <authorList>
            <person name="Hahn C.R."/>
            <person name="Youssef N.H."/>
            <person name="Elshahed M."/>
        </authorList>
    </citation>
    <scope>NUCLEOTIDE SEQUENCE</scope>
    <source>
        <strain evidence="3">Zod_Metabat.24</strain>
    </source>
</reference>
<dbReference type="Pfam" id="PF04909">
    <property type="entry name" value="Amidohydro_2"/>
    <property type="match status" value="1"/>
</dbReference>
<dbReference type="PANTHER" id="PTHR21240">
    <property type="entry name" value="2-AMINO-3-CARBOXYLMUCONATE-6-SEMIALDEHYDE DECARBOXYLASE"/>
    <property type="match status" value="1"/>
</dbReference>
<evidence type="ECO:0000313" key="3">
    <source>
        <dbReference type="EMBL" id="MBN1572406.1"/>
    </source>
</evidence>
<dbReference type="InterPro" id="IPR032465">
    <property type="entry name" value="ACMSD"/>
</dbReference>